<protein>
    <recommendedName>
        <fullName evidence="3">non-specific serine/threonine protein kinase</fullName>
        <ecNumber evidence="3">2.7.11.1</ecNumber>
    </recommendedName>
</protein>
<reference evidence="22 23" key="1">
    <citation type="journal article" date="2019" name="Plant Biotechnol. J.">
        <title>The red bayberry genome and genetic basis of sex determination.</title>
        <authorList>
            <person name="Jia H.M."/>
            <person name="Jia H.J."/>
            <person name="Cai Q.L."/>
            <person name="Wang Y."/>
            <person name="Zhao H.B."/>
            <person name="Yang W.F."/>
            <person name="Wang G.Y."/>
            <person name="Li Y.H."/>
            <person name="Zhan D.L."/>
            <person name="Shen Y.T."/>
            <person name="Niu Q.F."/>
            <person name="Chang L."/>
            <person name="Qiu J."/>
            <person name="Zhao L."/>
            <person name="Xie H.B."/>
            <person name="Fu W.Y."/>
            <person name="Jin J."/>
            <person name="Li X.W."/>
            <person name="Jiao Y."/>
            <person name="Zhou C.C."/>
            <person name="Tu T."/>
            <person name="Chai C.Y."/>
            <person name="Gao J.L."/>
            <person name="Fan L.J."/>
            <person name="van de Weg E."/>
            <person name="Wang J.Y."/>
            <person name="Gao Z.S."/>
        </authorList>
    </citation>
    <scope>NUCLEOTIDE SEQUENCE [LARGE SCALE GENOMIC DNA]</scope>
    <source>
        <tissue evidence="22">Leaves</tissue>
    </source>
</reference>
<keyword evidence="14 20" id="KW-0472">Membrane</keyword>
<evidence type="ECO:0000256" key="7">
    <source>
        <dbReference type="ARBA" id="ARBA00022692"/>
    </source>
</evidence>
<dbReference type="Pfam" id="PF23598">
    <property type="entry name" value="LRR_14"/>
    <property type="match status" value="1"/>
</dbReference>
<evidence type="ECO:0000313" key="23">
    <source>
        <dbReference type="Proteomes" id="UP000516437"/>
    </source>
</evidence>
<dbReference type="SMART" id="SM00220">
    <property type="entry name" value="S_TKc"/>
    <property type="match status" value="1"/>
</dbReference>
<comment type="subcellular location">
    <subcellularLocation>
        <location evidence="1">Membrane</location>
        <topology evidence="1">Single-pass type I membrane protein</topology>
    </subcellularLocation>
</comment>
<evidence type="ECO:0000256" key="4">
    <source>
        <dbReference type="ARBA" id="ARBA00022527"/>
    </source>
</evidence>
<evidence type="ECO:0000259" key="21">
    <source>
        <dbReference type="PROSITE" id="PS50011"/>
    </source>
</evidence>
<dbReference type="Gene3D" id="3.30.200.20">
    <property type="entry name" value="Phosphorylase Kinase, domain 1"/>
    <property type="match status" value="1"/>
</dbReference>
<evidence type="ECO:0000256" key="5">
    <source>
        <dbReference type="ARBA" id="ARBA00022614"/>
    </source>
</evidence>
<evidence type="ECO:0000256" key="18">
    <source>
        <dbReference type="ARBA" id="ARBA00048679"/>
    </source>
</evidence>
<dbReference type="Pfam" id="PF08263">
    <property type="entry name" value="LRRNT_2"/>
    <property type="match status" value="1"/>
</dbReference>
<evidence type="ECO:0000256" key="9">
    <source>
        <dbReference type="ARBA" id="ARBA00022737"/>
    </source>
</evidence>
<evidence type="ECO:0000256" key="1">
    <source>
        <dbReference type="ARBA" id="ARBA00004479"/>
    </source>
</evidence>
<dbReference type="InterPro" id="IPR008271">
    <property type="entry name" value="Ser/Thr_kinase_AS"/>
</dbReference>
<feature type="binding site" evidence="19">
    <location>
        <position position="285"/>
    </location>
    <ligand>
        <name>ATP</name>
        <dbReference type="ChEBI" id="CHEBI:30616"/>
    </ligand>
</feature>
<keyword evidence="11" id="KW-0418">Kinase</keyword>
<keyword evidence="15" id="KW-0675">Receptor</keyword>
<keyword evidence="5" id="KW-0433">Leucine-rich repeat</keyword>
<keyword evidence="8" id="KW-0732">Signal</keyword>
<dbReference type="PROSITE" id="PS00108">
    <property type="entry name" value="PROTEIN_KINASE_ST"/>
    <property type="match status" value="1"/>
</dbReference>
<comment type="catalytic activity">
    <reaction evidence="17">
        <text>L-threonyl-[protein] + ATP = O-phospho-L-threonyl-[protein] + ADP + H(+)</text>
        <dbReference type="Rhea" id="RHEA:46608"/>
        <dbReference type="Rhea" id="RHEA-COMP:11060"/>
        <dbReference type="Rhea" id="RHEA-COMP:11605"/>
        <dbReference type="ChEBI" id="CHEBI:15378"/>
        <dbReference type="ChEBI" id="CHEBI:30013"/>
        <dbReference type="ChEBI" id="CHEBI:30616"/>
        <dbReference type="ChEBI" id="CHEBI:61977"/>
        <dbReference type="ChEBI" id="CHEBI:456216"/>
        <dbReference type="EC" id="2.7.11.1"/>
    </reaction>
</comment>
<dbReference type="Gene3D" id="1.10.510.10">
    <property type="entry name" value="Transferase(Phosphotransferase) domain 1"/>
    <property type="match status" value="1"/>
</dbReference>
<dbReference type="PANTHER" id="PTHR48006">
    <property type="entry name" value="LEUCINE-RICH REPEAT-CONTAINING PROTEIN DDB_G0281931-RELATED"/>
    <property type="match status" value="1"/>
</dbReference>
<comment type="catalytic activity">
    <reaction evidence="18">
        <text>L-seryl-[protein] + ATP = O-phospho-L-seryl-[protein] + ADP + H(+)</text>
        <dbReference type="Rhea" id="RHEA:17989"/>
        <dbReference type="Rhea" id="RHEA-COMP:9863"/>
        <dbReference type="Rhea" id="RHEA-COMP:11604"/>
        <dbReference type="ChEBI" id="CHEBI:15378"/>
        <dbReference type="ChEBI" id="CHEBI:29999"/>
        <dbReference type="ChEBI" id="CHEBI:30616"/>
        <dbReference type="ChEBI" id="CHEBI:83421"/>
        <dbReference type="ChEBI" id="CHEBI:456216"/>
        <dbReference type="EC" id="2.7.11.1"/>
    </reaction>
</comment>
<dbReference type="InterPro" id="IPR001245">
    <property type="entry name" value="Ser-Thr/Tyr_kinase_cat_dom"/>
</dbReference>
<dbReference type="InterPro" id="IPR003591">
    <property type="entry name" value="Leu-rich_rpt_typical-subtyp"/>
</dbReference>
<keyword evidence="4" id="KW-0723">Serine/threonine-protein kinase</keyword>
<dbReference type="EC" id="2.7.11.1" evidence="3"/>
<sequence length="580" mass="64196">MAVKNKMTDELRVMDGWDINSVDPCTWNMVACSAEGFVVSLEMTSMGLSGTLSPSIGSLSHLRTMLLQNNQLSGPIPPDIGKLSQLQTLDLSGNQFAGEIPSSLGSLTHLSYLRLNKNELTGQIPKPVANLTGLSFLDLSFNNLSGSTPKILAKGYSITGNNLLCTPSSAQICMGLSKPTNDTGSFKKVSSHRQWMLSVVVGTSCTFGISLVLVVCWVYWCRSRFLFTSHVQQDYEFDISHLERFSFRELQNATGNFSSRNILGQGGFGVVYKGCLPNRTVVAVKRLRDPNYTGEVQFQTEVEMIGLALHRNLLRLYGFCMTSDERLLVYPYMPNGSVADRLREICRGKPSLDWNRRIQIAVGAARGLLYLHEQCNPKIIHRDVKAANILLDESFEAVVGDFGLAKLLDQRDSHVTTAVRGTVGHIAPEYLSTGQSSEKTDVFGFGILLLELITGQKALDAANGQVQKGMILDWVRTLYEEKRLEALVDRGLRQCYDALQLEKVVEVALQCTQSHPNLRPKMSEVLKVLEGLVEQSGLPEESQGQNNICEARACSFSRIYSDVHEEHSFVIEAMELSGPR</sequence>
<evidence type="ECO:0000256" key="19">
    <source>
        <dbReference type="PROSITE-ProRule" id="PRU10141"/>
    </source>
</evidence>
<dbReference type="EMBL" id="RXIC02000023">
    <property type="protein sequence ID" value="KAB1213018.1"/>
    <property type="molecule type" value="Genomic_DNA"/>
</dbReference>
<dbReference type="PROSITE" id="PS50011">
    <property type="entry name" value="PROTEIN_KINASE_DOM"/>
    <property type="match status" value="1"/>
</dbReference>
<keyword evidence="13 20" id="KW-1133">Transmembrane helix</keyword>
<keyword evidence="10 19" id="KW-0547">Nucleotide-binding</keyword>
<dbReference type="GO" id="GO:0005524">
    <property type="term" value="F:ATP binding"/>
    <property type="evidence" value="ECO:0007669"/>
    <property type="project" value="UniProtKB-UniRule"/>
</dbReference>
<proteinExistence type="inferred from homology"/>
<evidence type="ECO:0000256" key="10">
    <source>
        <dbReference type="ARBA" id="ARBA00022741"/>
    </source>
</evidence>
<evidence type="ECO:0000256" key="14">
    <source>
        <dbReference type="ARBA" id="ARBA00023136"/>
    </source>
</evidence>
<evidence type="ECO:0000256" key="11">
    <source>
        <dbReference type="ARBA" id="ARBA00022777"/>
    </source>
</evidence>
<dbReference type="SUPFAM" id="SSF56112">
    <property type="entry name" value="Protein kinase-like (PK-like)"/>
    <property type="match status" value="1"/>
</dbReference>
<dbReference type="Pfam" id="PF07714">
    <property type="entry name" value="PK_Tyr_Ser-Thr"/>
    <property type="match status" value="1"/>
</dbReference>
<dbReference type="InterPro" id="IPR051824">
    <property type="entry name" value="LRR_Rcpt-Like_S/T_Kinase"/>
</dbReference>
<feature type="domain" description="Protein kinase" evidence="21">
    <location>
        <begin position="257"/>
        <end position="533"/>
    </location>
</feature>
<evidence type="ECO:0000256" key="3">
    <source>
        <dbReference type="ARBA" id="ARBA00012513"/>
    </source>
</evidence>
<evidence type="ECO:0000256" key="13">
    <source>
        <dbReference type="ARBA" id="ARBA00022989"/>
    </source>
</evidence>
<dbReference type="InterPro" id="IPR055414">
    <property type="entry name" value="LRR_R13L4/SHOC2-like"/>
</dbReference>
<dbReference type="AlphaFoldDB" id="A0A6A1VML2"/>
<dbReference type="FunFam" id="3.30.200.20:FF:000015">
    <property type="entry name" value="Somatic embryogenesis receptor kinase 1"/>
    <property type="match status" value="1"/>
</dbReference>
<dbReference type="GO" id="GO:0004674">
    <property type="term" value="F:protein serine/threonine kinase activity"/>
    <property type="evidence" value="ECO:0007669"/>
    <property type="project" value="UniProtKB-KW"/>
</dbReference>
<comment type="caution">
    <text evidence="22">The sequence shown here is derived from an EMBL/GenBank/DDBJ whole genome shotgun (WGS) entry which is preliminary data.</text>
</comment>
<dbReference type="InterPro" id="IPR032675">
    <property type="entry name" value="LRR_dom_sf"/>
</dbReference>
<gene>
    <name evidence="22" type="ORF">CJ030_MR5G013072</name>
</gene>
<evidence type="ECO:0000256" key="2">
    <source>
        <dbReference type="ARBA" id="ARBA00008684"/>
    </source>
</evidence>
<keyword evidence="16" id="KW-0325">Glycoprotein</keyword>
<dbReference type="InterPro" id="IPR011009">
    <property type="entry name" value="Kinase-like_dom_sf"/>
</dbReference>
<keyword evidence="7 20" id="KW-0812">Transmembrane</keyword>
<dbReference type="FunFam" id="3.80.10.10:FF:000101">
    <property type="entry name" value="LRR receptor-like serine/threonine-protein kinase ERECTA"/>
    <property type="match status" value="1"/>
</dbReference>
<feature type="transmembrane region" description="Helical" evidence="20">
    <location>
        <begin position="195"/>
        <end position="220"/>
    </location>
</feature>
<dbReference type="PANTHER" id="PTHR48006:SF90">
    <property type="entry name" value="PROTEIN KINASE DOMAIN-CONTAINING PROTEIN"/>
    <property type="match status" value="1"/>
</dbReference>
<evidence type="ECO:0000256" key="17">
    <source>
        <dbReference type="ARBA" id="ARBA00047899"/>
    </source>
</evidence>
<keyword evidence="9" id="KW-0677">Repeat</keyword>
<keyword evidence="6" id="KW-0808">Transferase</keyword>
<evidence type="ECO:0000256" key="15">
    <source>
        <dbReference type="ARBA" id="ARBA00023170"/>
    </source>
</evidence>
<dbReference type="Gene3D" id="3.80.10.10">
    <property type="entry name" value="Ribonuclease Inhibitor"/>
    <property type="match status" value="1"/>
</dbReference>
<organism evidence="22 23">
    <name type="scientific">Morella rubra</name>
    <name type="common">Chinese bayberry</name>
    <dbReference type="NCBI Taxonomy" id="262757"/>
    <lineage>
        <taxon>Eukaryota</taxon>
        <taxon>Viridiplantae</taxon>
        <taxon>Streptophyta</taxon>
        <taxon>Embryophyta</taxon>
        <taxon>Tracheophyta</taxon>
        <taxon>Spermatophyta</taxon>
        <taxon>Magnoliopsida</taxon>
        <taxon>eudicotyledons</taxon>
        <taxon>Gunneridae</taxon>
        <taxon>Pentapetalae</taxon>
        <taxon>rosids</taxon>
        <taxon>fabids</taxon>
        <taxon>Fagales</taxon>
        <taxon>Myricaceae</taxon>
        <taxon>Morella</taxon>
    </lineage>
</organism>
<accession>A0A6A1VML2</accession>
<comment type="similarity">
    <text evidence="2">Belongs to the protein kinase superfamily. Ser/Thr protein kinase family.</text>
</comment>
<evidence type="ECO:0000256" key="8">
    <source>
        <dbReference type="ARBA" id="ARBA00022729"/>
    </source>
</evidence>
<dbReference type="SUPFAM" id="SSF52058">
    <property type="entry name" value="L domain-like"/>
    <property type="match status" value="1"/>
</dbReference>
<dbReference type="OrthoDB" id="4062651at2759"/>
<dbReference type="FunFam" id="1.10.510.10:FF:000016">
    <property type="entry name" value="Somatic embryogenesis receptor-like kinase 1"/>
    <property type="match status" value="1"/>
</dbReference>
<dbReference type="GO" id="GO:0016020">
    <property type="term" value="C:membrane"/>
    <property type="evidence" value="ECO:0007669"/>
    <property type="project" value="UniProtKB-SubCell"/>
</dbReference>
<dbReference type="InterPro" id="IPR013210">
    <property type="entry name" value="LRR_N_plant-typ"/>
</dbReference>
<dbReference type="InterPro" id="IPR000719">
    <property type="entry name" value="Prot_kinase_dom"/>
</dbReference>
<dbReference type="InterPro" id="IPR017441">
    <property type="entry name" value="Protein_kinase_ATP_BS"/>
</dbReference>
<dbReference type="PROSITE" id="PS00107">
    <property type="entry name" value="PROTEIN_KINASE_ATP"/>
    <property type="match status" value="1"/>
</dbReference>
<evidence type="ECO:0000256" key="6">
    <source>
        <dbReference type="ARBA" id="ARBA00022679"/>
    </source>
</evidence>
<evidence type="ECO:0000313" key="22">
    <source>
        <dbReference type="EMBL" id="KAB1213018.1"/>
    </source>
</evidence>
<evidence type="ECO:0000256" key="12">
    <source>
        <dbReference type="ARBA" id="ARBA00022840"/>
    </source>
</evidence>
<evidence type="ECO:0000256" key="16">
    <source>
        <dbReference type="ARBA" id="ARBA00023180"/>
    </source>
</evidence>
<name>A0A6A1VML2_9ROSI</name>
<dbReference type="Proteomes" id="UP000516437">
    <property type="component" value="Chromosome 5"/>
</dbReference>
<evidence type="ECO:0000256" key="20">
    <source>
        <dbReference type="SAM" id="Phobius"/>
    </source>
</evidence>
<keyword evidence="23" id="KW-1185">Reference proteome</keyword>
<dbReference type="SMART" id="SM00369">
    <property type="entry name" value="LRR_TYP"/>
    <property type="match status" value="3"/>
</dbReference>
<keyword evidence="12 19" id="KW-0067">ATP-binding</keyword>